<dbReference type="Proteomes" id="UP001233999">
    <property type="component" value="Unassembled WGS sequence"/>
</dbReference>
<reference evidence="1" key="1">
    <citation type="journal article" date="2023" name="IScience">
        <title>Live-bearing cockroach genome reveals convergent evolutionary mechanisms linked to viviparity in insects and beyond.</title>
        <authorList>
            <person name="Fouks B."/>
            <person name="Harrison M.C."/>
            <person name="Mikhailova A.A."/>
            <person name="Marchal E."/>
            <person name="English S."/>
            <person name="Carruthers M."/>
            <person name="Jennings E.C."/>
            <person name="Chiamaka E.L."/>
            <person name="Frigard R.A."/>
            <person name="Pippel M."/>
            <person name="Attardo G.M."/>
            <person name="Benoit J.B."/>
            <person name="Bornberg-Bauer E."/>
            <person name="Tobe S.S."/>
        </authorList>
    </citation>
    <scope>NUCLEOTIDE SEQUENCE</scope>
    <source>
        <strain evidence="1">Stay&amp;Tobe</strain>
    </source>
</reference>
<sequence length="73" mass="8263">DAGILCYVPGNAHSLMPKRSHINERDFNRKQDTPVYITEKALRIIADRNSHGTSVERHFMSLNDIQSLVVASK</sequence>
<gene>
    <name evidence="1" type="ORF">L9F63_022719</name>
</gene>
<dbReference type="AlphaFoldDB" id="A0AAD8EAB3"/>
<comment type="caution">
    <text evidence="1">The sequence shown here is derived from an EMBL/GenBank/DDBJ whole genome shotgun (WGS) entry which is preliminary data.</text>
</comment>
<evidence type="ECO:0000313" key="1">
    <source>
        <dbReference type="EMBL" id="KAJ9582958.1"/>
    </source>
</evidence>
<evidence type="ECO:0000313" key="2">
    <source>
        <dbReference type="Proteomes" id="UP001233999"/>
    </source>
</evidence>
<organism evidence="1 2">
    <name type="scientific">Diploptera punctata</name>
    <name type="common">Pacific beetle cockroach</name>
    <dbReference type="NCBI Taxonomy" id="6984"/>
    <lineage>
        <taxon>Eukaryota</taxon>
        <taxon>Metazoa</taxon>
        <taxon>Ecdysozoa</taxon>
        <taxon>Arthropoda</taxon>
        <taxon>Hexapoda</taxon>
        <taxon>Insecta</taxon>
        <taxon>Pterygota</taxon>
        <taxon>Neoptera</taxon>
        <taxon>Polyneoptera</taxon>
        <taxon>Dictyoptera</taxon>
        <taxon>Blattodea</taxon>
        <taxon>Blaberoidea</taxon>
        <taxon>Blaberidae</taxon>
        <taxon>Diplopterinae</taxon>
        <taxon>Diploptera</taxon>
    </lineage>
</organism>
<accession>A0AAD8EAB3</accession>
<feature type="non-terminal residue" evidence="1">
    <location>
        <position position="73"/>
    </location>
</feature>
<feature type="non-terminal residue" evidence="1">
    <location>
        <position position="1"/>
    </location>
</feature>
<reference evidence="1" key="2">
    <citation type="submission" date="2023-05" db="EMBL/GenBank/DDBJ databases">
        <authorList>
            <person name="Fouks B."/>
        </authorList>
    </citation>
    <scope>NUCLEOTIDE SEQUENCE</scope>
    <source>
        <strain evidence="1">Stay&amp;Tobe</strain>
        <tissue evidence="1">Testes</tissue>
    </source>
</reference>
<name>A0AAD8EAB3_DIPPU</name>
<proteinExistence type="predicted"/>
<dbReference type="EMBL" id="JASPKZ010007701">
    <property type="protein sequence ID" value="KAJ9582958.1"/>
    <property type="molecule type" value="Genomic_DNA"/>
</dbReference>
<keyword evidence="2" id="KW-1185">Reference proteome</keyword>
<protein>
    <submittedName>
        <fullName evidence="1">Uncharacterized protein</fullName>
    </submittedName>
</protein>